<dbReference type="SUPFAM" id="SSF143011">
    <property type="entry name" value="RelE-like"/>
    <property type="match status" value="1"/>
</dbReference>
<dbReference type="InterPro" id="IPR035093">
    <property type="entry name" value="RelE/ParE_toxin_dom_sf"/>
</dbReference>
<accession>A0A1F5S1J7</accession>
<organism evidence="1 2">
    <name type="scientific">Candidatus Falkowbacteria bacterium RBG_13_39_14</name>
    <dbReference type="NCBI Taxonomy" id="1797985"/>
    <lineage>
        <taxon>Bacteria</taxon>
        <taxon>Candidatus Falkowiibacteriota</taxon>
    </lineage>
</organism>
<dbReference type="Proteomes" id="UP000178323">
    <property type="component" value="Unassembled WGS sequence"/>
</dbReference>
<gene>
    <name evidence="1" type="ORF">A2Y83_04810</name>
</gene>
<comment type="caution">
    <text evidence="1">The sequence shown here is derived from an EMBL/GenBank/DDBJ whole genome shotgun (WGS) entry which is preliminary data.</text>
</comment>
<evidence type="ECO:0000313" key="2">
    <source>
        <dbReference type="Proteomes" id="UP000178323"/>
    </source>
</evidence>
<dbReference type="STRING" id="1797985.A2Y83_04810"/>
<proteinExistence type="predicted"/>
<protein>
    <recommendedName>
        <fullName evidence="3">Toxin YoeB</fullName>
    </recommendedName>
</protein>
<evidence type="ECO:0008006" key="3">
    <source>
        <dbReference type="Google" id="ProtNLM"/>
    </source>
</evidence>
<dbReference type="Gene3D" id="3.30.2310.20">
    <property type="entry name" value="RelE-like"/>
    <property type="match status" value="1"/>
</dbReference>
<sequence>MLVRVSPKFIKSYRRLPEKIKKQAKEKQIIFKEDPFDCRLKLHKLAGKQKEYWAFSVNHSYRIKLVYLSDGEVLFLDIGTHSIYN</sequence>
<evidence type="ECO:0000313" key="1">
    <source>
        <dbReference type="EMBL" id="OGF20442.1"/>
    </source>
</evidence>
<dbReference type="EMBL" id="MFFS01000084">
    <property type="protein sequence ID" value="OGF20442.1"/>
    <property type="molecule type" value="Genomic_DNA"/>
</dbReference>
<name>A0A1F5S1J7_9BACT</name>
<reference evidence="1 2" key="1">
    <citation type="journal article" date="2016" name="Nat. Commun.">
        <title>Thousands of microbial genomes shed light on interconnected biogeochemical processes in an aquifer system.</title>
        <authorList>
            <person name="Anantharaman K."/>
            <person name="Brown C.T."/>
            <person name="Hug L.A."/>
            <person name="Sharon I."/>
            <person name="Castelle C.J."/>
            <person name="Probst A.J."/>
            <person name="Thomas B.C."/>
            <person name="Singh A."/>
            <person name="Wilkins M.J."/>
            <person name="Karaoz U."/>
            <person name="Brodie E.L."/>
            <person name="Williams K.H."/>
            <person name="Hubbard S.S."/>
            <person name="Banfield J.F."/>
        </authorList>
    </citation>
    <scope>NUCLEOTIDE SEQUENCE [LARGE SCALE GENOMIC DNA]</scope>
</reference>
<dbReference type="AlphaFoldDB" id="A0A1F5S1J7"/>